<reference evidence="1 2" key="1">
    <citation type="journal article" date="2016" name="Nat. Commun.">
        <title>Ectomycorrhizal ecology is imprinted in the genome of the dominant symbiotic fungus Cenococcum geophilum.</title>
        <authorList>
            <consortium name="DOE Joint Genome Institute"/>
            <person name="Peter M."/>
            <person name="Kohler A."/>
            <person name="Ohm R.A."/>
            <person name="Kuo A."/>
            <person name="Krutzmann J."/>
            <person name="Morin E."/>
            <person name="Arend M."/>
            <person name="Barry K.W."/>
            <person name="Binder M."/>
            <person name="Choi C."/>
            <person name="Clum A."/>
            <person name="Copeland A."/>
            <person name="Grisel N."/>
            <person name="Haridas S."/>
            <person name="Kipfer T."/>
            <person name="LaButti K."/>
            <person name="Lindquist E."/>
            <person name="Lipzen A."/>
            <person name="Maire R."/>
            <person name="Meier B."/>
            <person name="Mihaltcheva S."/>
            <person name="Molinier V."/>
            <person name="Murat C."/>
            <person name="Poggeler S."/>
            <person name="Quandt C.A."/>
            <person name="Sperisen C."/>
            <person name="Tritt A."/>
            <person name="Tisserant E."/>
            <person name="Crous P.W."/>
            <person name="Henrissat B."/>
            <person name="Nehls U."/>
            <person name="Egli S."/>
            <person name="Spatafora J.W."/>
            <person name="Grigoriev I.V."/>
            <person name="Martin F.M."/>
        </authorList>
    </citation>
    <scope>NUCLEOTIDE SEQUENCE [LARGE SCALE GENOMIC DNA]</scope>
    <source>
        <strain evidence="1 2">CBS 459.81</strain>
    </source>
</reference>
<evidence type="ECO:0000313" key="1">
    <source>
        <dbReference type="EMBL" id="OCK86221.1"/>
    </source>
</evidence>
<dbReference type="AlphaFoldDB" id="A0A8E2ELI5"/>
<accession>A0A8E2ELI5</accession>
<organism evidence="1 2">
    <name type="scientific">Lepidopterella palustris CBS 459.81</name>
    <dbReference type="NCBI Taxonomy" id="1314670"/>
    <lineage>
        <taxon>Eukaryota</taxon>
        <taxon>Fungi</taxon>
        <taxon>Dikarya</taxon>
        <taxon>Ascomycota</taxon>
        <taxon>Pezizomycotina</taxon>
        <taxon>Dothideomycetes</taxon>
        <taxon>Pleosporomycetidae</taxon>
        <taxon>Mytilinidiales</taxon>
        <taxon>Argynnaceae</taxon>
        <taxon>Lepidopterella</taxon>
    </lineage>
</organism>
<keyword evidence="2" id="KW-1185">Reference proteome</keyword>
<proteinExistence type="predicted"/>
<protein>
    <submittedName>
        <fullName evidence="1">Uncharacterized protein</fullName>
    </submittedName>
</protein>
<gene>
    <name evidence="1" type="ORF">K432DRAFT_387906</name>
</gene>
<dbReference type="EMBL" id="KV744807">
    <property type="protein sequence ID" value="OCK86221.1"/>
    <property type="molecule type" value="Genomic_DNA"/>
</dbReference>
<sequence length="153" mass="18051">MKEEFEDAIEEMTKEFEDRILGFKIRRIMRGVIFRTPLRRELRSTRGFFKSRIIKPRGGGVVAEGLKGLKPAHENILKKWEGDAAELEQILQQQMGGVENTLTQAFEIQTNLRAIKHIKALEDQELAWEEKRQVVFQEQERRLEEEHSKTFQK</sequence>
<name>A0A8E2ELI5_9PEZI</name>
<dbReference type="Proteomes" id="UP000250266">
    <property type="component" value="Unassembled WGS sequence"/>
</dbReference>
<evidence type="ECO:0000313" key="2">
    <source>
        <dbReference type="Proteomes" id="UP000250266"/>
    </source>
</evidence>